<protein>
    <submittedName>
        <fullName evidence="1">Uncharacterized protein</fullName>
    </submittedName>
</protein>
<organism evidence="1 2">
    <name type="scientific">Caerostris darwini</name>
    <dbReference type="NCBI Taxonomy" id="1538125"/>
    <lineage>
        <taxon>Eukaryota</taxon>
        <taxon>Metazoa</taxon>
        <taxon>Ecdysozoa</taxon>
        <taxon>Arthropoda</taxon>
        <taxon>Chelicerata</taxon>
        <taxon>Arachnida</taxon>
        <taxon>Araneae</taxon>
        <taxon>Araneomorphae</taxon>
        <taxon>Entelegynae</taxon>
        <taxon>Araneoidea</taxon>
        <taxon>Araneidae</taxon>
        <taxon>Caerostris</taxon>
    </lineage>
</organism>
<keyword evidence="2" id="KW-1185">Reference proteome</keyword>
<gene>
    <name evidence="1" type="ORF">CDAR_176181</name>
</gene>
<accession>A0AAV4NZR8</accession>
<evidence type="ECO:0000313" key="1">
    <source>
        <dbReference type="EMBL" id="GIX89451.1"/>
    </source>
</evidence>
<dbReference type="AlphaFoldDB" id="A0AAV4NZR8"/>
<comment type="caution">
    <text evidence="1">The sequence shown here is derived from an EMBL/GenBank/DDBJ whole genome shotgun (WGS) entry which is preliminary data.</text>
</comment>
<name>A0AAV4NZR8_9ARAC</name>
<sequence length="121" mass="14151">MFELEEILVLYELSREQTISEAEKEKHAYFIGHHRDKKEKPNEVVFYGICIFKVQRPAPVLELKDSIRRHVLGILQVFYEERGKKESELLQLVDILVLYDLSHEQTISETDVGSKGFVVMS</sequence>
<dbReference type="EMBL" id="BPLQ01002182">
    <property type="protein sequence ID" value="GIX89451.1"/>
    <property type="molecule type" value="Genomic_DNA"/>
</dbReference>
<evidence type="ECO:0000313" key="2">
    <source>
        <dbReference type="Proteomes" id="UP001054837"/>
    </source>
</evidence>
<proteinExistence type="predicted"/>
<dbReference type="Proteomes" id="UP001054837">
    <property type="component" value="Unassembled WGS sequence"/>
</dbReference>
<reference evidence="1 2" key="1">
    <citation type="submission" date="2021-06" db="EMBL/GenBank/DDBJ databases">
        <title>Caerostris darwini draft genome.</title>
        <authorList>
            <person name="Kono N."/>
            <person name="Arakawa K."/>
        </authorList>
    </citation>
    <scope>NUCLEOTIDE SEQUENCE [LARGE SCALE GENOMIC DNA]</scope>
</reference>